<dbReference type="Gene3D" id="3.90.79.10">
    <property type="entry name" value="Nucleoside Triphosphate Pyrophosphohydrolase"/>
    <property type="match status" value="1"/>
</dbReference>
<sequence length="146" mass="16743">MSAIYKRPESVLIVVFTRECQVLVLNRINPTEFWQSVTGSLEWNESAESAAFRELQEETGLLIESNVLTHHSEMNCFPIAPAWRARYDPEVEYNIEHTFSVSFAEAPEISLSSKEHSEYQWLEKADAIQKVSSYTNKKSISDIVPD</sequence>
<dbReference type="PANTHER" id="PTHR43736">
    <property type="entry name" value="ADP-RIBOSE PYROPHOSPHATASE"/>
    <property type="match status" value="1"/>
</dbReference>
<keyword evidence="1 3" id="KW-0378">Hydrolase</keyword>
<dbReference type="Pfam" id="PF00293">
    <property type="entry name" value="NUDIX"/>
    <property type="match status" value="1"/>
</dbReference>
<dbReference type="GO" id="GO:0019177">
    <property type="term" value="F:dihydroneopterin triphosphate pyrophosphohydrolase activity"/>
    <property type="evidence" value="ECO:0007669"/>
    <property type="project" value="InterPro"/>
</dbReference>
<dbReference type="GO" id="GO:0008828">
    <property type="term" value="F:dATP diphosphatase activity"/>
    <property type="evidence" value="ECO:0007669"/>
    <property type="project" value="InterPro"/>
</dbReference>
<dbReference type="CDD" id="cd04664">
    <property type="entry name" value="NUDIX_DHNTPase_like"/>
    <property type="match status" value="1"/>
</dbReference>
<dbReference type="PANTHER" id="PTHR43736:SF1">
    <property type="entry name" value="DIHYDRONEOPTERIN TRIPHOSPHATE DIPHOSPHATASE"/>
    <property type="match status" value="1"/>
</dbReference>
<dbReference type="SUPFAM" id="SSF55811">
    <property type="entry name" value="Nudix"/>
    <property type="match status" value="1"/>
</dbReference>
<dbReference type="PRINTS" id="PR01404">
    <property type="entry name" value="NPPPHYDRLASE"/>
</dbReference>
<protein>
    <submittedName>
        <fullName evidence="3">Dihydroneopterin triphosphate pyrophosphohydrolase type 2</fullName>
    </submittedName>
</protein>
<feature type="domain" description="Nudix hydrolase" evidence="2">
    <location>
        <begin position="6"/>
        <end position="144"/>
    </location>
</feature>
<evidence type="ECO:0000256" key="1">
    <source>
        <dbReference type="ARBA" id="ARBA00022801"/>
    </source>
</evidence>
<dbReference type="EMBL" id="UOFL01000036">
    <property type="protein sequence ID" value="VAW72228.1"/>
    <property type="molecule type" value="Genomic_DNA"/>
</dbReference>
<dbReference type="NCBIfam" id="NF006961">
    <property type="entry name" value="PRK09438.1"/>
    <property type="match status" value="1"/>
</dbReference>
<name>A0A3B0XVB7_9ZZZZ</name>
<dbReference type="GO" id="GO:0046656">
    <property type="term" value="P:folic acid biosynthetic process"/>
    <property type="evidence" value="ECO:0007669"/>
    <property type="project" value="InterPro"/>
</dbReference>
<organism evidence="3">
    <name type="scientific">hydrothermal vent metagenome</name>
    <dbReference type="NCBI Taxonomy" id="652676"/>
    <lineage>
        <taxon>unclassified sequences</taxon>
        <taxon>metagenomes</taxon>
        <taxon>ecological metagenomes</taxon>
    </lineage>
</organism>
<dbReference type="AlphaFoldDB" id="A0A3B0XVB7"/>
<reference evidence="3" key="1">
    <citation type="submission" date="2018-06" db="EMBL/GenBank/DDBJ databases">
        <authorList>
            <person name="Zhirakovskaya E."/>
        </authorList>
    </citation>
    <scope>NUCLEOTIDE SEQUENCE</scope>
</reference>
<dbReference type="InterPro" id="IPR020084">
    <property type="entry name" value="NUDIX_hydrolase_CS"/>
</dbReference>
<dbReference type="PROSITE" id="PS00893">
    <property type="entry name" value="NUDIX_BOX"/>
    <property type="match status" value="1"/>
</dbReference>
<dbReference type="InterPro" id="IPR000086">
    <property type="entry name" value="NUDIX_hydrolase_dom"/>
</dbReference>
<dbReference type="PROSITE" id="PS51462">
    <property type="entry name" value="NUDIX"/>
    <property type="match status" value="1"/>
</dbReference>
<evidence type="ECO:0000259" key="2">
    <source>
        <dbReference type="PROSITE" id="PS51462"/>
    </source>
</evidence>
<dbReference type="InterPro" id="IPR003564">
    <property type="entry name" value="DHNTPase"/>
</dbReference>
<dbReference type="InterPro" id="IPR015797">
    <property type="entry name" value="NUDIX_hydrolase-like_dom_sf"/>
</dbReference>
<evidence type="ECO:0000313" key="3">
    <source>
        <dbReference type="EMBL" id="VAW72228.1"/>
    </source>
</evidence>
<gene>
    <name evidence="3" type="ORF">MNBD_GAMMA12-1660</name>
</gene>
<proteinExistence type="predicted"/>
<accession>A0A3B0XVB7</accession>